<sequence>MRTVVVAGTAGGVGATTLVALAHTGLRGTAAGAPWVLGPDGGDTGARSRCVETTALDTGAAIWDAGVLRADATLAQLVTPDLAVAVVAPSTPRGIADAGTVLEALGEADPALAARSCLVLTEVHGRPLRVPPAPHEHVLRVPFDPALAAPGPLADDAALRSATRRGVEVWRAWVADAVGRRA</sequence>
<name>A0A919P2S6_9CELL</name>
<accession>A0A919P2S6</accession>
<organism evidence="1 2">
    <name type="scientific">Cellulomonas chitinilytica</name>
    <dbReference type="NCBI Taxonomy" id="398759"/>
    <lineage>
        <taxon>Bacteria</taxon>
        <taxon>Bacillati</taxon>
        <taxon>Actinomycetota</taxon>
        <taxon>Actinomycetes</taxon>
        <taxon>Micrococcales</taxon>
        <taxon>Cellulomonadaceae</taxon>
        <taxon>Cellulomonas</taxon>
    </lineage>
</organism>
<proteinExistence type="predicted"/>
<evidence type="ECO:0000313" key="1">
    <source>
        <dbReference type="EMBL" id="GIG21640.1"/>
    </source>
</evidence>
<evidence type="ECO:0000313" key="2">
    <source>
        <dbReference type="Proteomes" id="UP000632740"/>
    </source>
</evidence>
<comment type="caution">
    <text evidence="1">The sequence shown here is derived from an EMBL/GenBank/DDBJ whole genome shotgun (WGS) entry which is preliminary data.</text>
</comment>
<keyword evidence="2" id="KW-1185">Reference proteome</keyword>
<dbReference type="AlphaFoldDB" id="A0A919P2S6"/>
<reference evidence="1" key="1">
    <citation type="submission" date="2021-01" db="EMBL/GenBank/DDBJ databases">
        <title>Whole genome shotgun sequence of Cellulomonas chitinilytica NBRC 110799.</title>
        <authorList>
            <person name="Komaki H."/>
            <person name="Tamura T."/>
        </authorList>
    </citation>
    <scope>NUCLEOTIDE SEQUENCE</scope>
    <source>
        <strain evidence="1">NBRC 110799</strain>
    </source>
</reference>
<gene>
    <name evidence="1" type="ORF">Cch01nite_23640</name>
</gene>
<dbReference type="EMBL" id="BONK01000007">
    <property type="protein sequence ID" value="GIG21640.1"/>
    <property type="molecule type" value="Genomic_DNA"/>
</dbReference>
<dbReference type="Proteomes" id="UP000632740">
    <property type="component" value="Unassembled WGS sequence"/>
</dbReference>
<dbReference type="RefSeq" id="WP_203754116.1">
    <property type="nucleotide sequence ID" value="NZ_BONK01000007.1"/>
</dbReference>
<protein>
    <submittedName>
        <fullName evidence="1">Uncharacterized protein</fullName>
    </submittedName>
</protein>